<reference evidence="4 5" key="1">
    <citation type="submission" date="2015-09" db="EMBL/GenBank/DDBJ databases">
        <authorList>
            <consortium name="Swine Surveillance"/>
        </authorList>
    </citation>
    <scope>NUCLEOTIDE SEQUENCE [LARGE SCALE GENOMIC DNA]</scope>
    <source>
        <strain evidence="4 5">CECT 7557</strain>
    </source>
</reference>
<dbReference type="InterPro" id="IPR006381">
    <property type="entry name" value="HAD-SF-IIB-MPGP"/>
</dbReference>
<dbReference type="Gene3D" id="3.30.980.20">
    <property type="entry name" value="Putative mannosyl-3-phosphoglycerate phosphatase, domain 2"/>
    <property type="match status" value="1"/>
</dbReference>
<dbReference type="PANTHER" id="PTHR10000:SF8">
    <property type="entry name" value="HAD SUPERFAMILY HYDROLASE-LIKE, TYPE 3"/>
    <property type="match status" value="1"/>
</dbReference>
<proteinExistence type="predicted"/>
<keyword evidence="5" id="KW-1185">Reference proteome</keyword>
<dbReference type="InterPro" id="IPR006379">
    <property type="entry name" value="HAD-SF_hydro_IIB"/>
</dbReference>
<dbReference type="Gene3D" id="3.40.50.1000">
    <property type="entry name" value="HAD superfamily/HAD-like"/>
    <property type="match status" value="1"/>
</dbReference>
<dbReference type="SFLD" id="SFLDS00003">
    <property type="entry name" value="Haloacid_Dehalogenase"/>
    <property type="match status" value="1"/>
</dbReference>
<dbReference type="Proteomes" id="UP000052022">
    <property type="component" value="Unassembled WGS sequence"/>
</dbReference>
<sequence length="261" mass="27620">MGRLIVFSDLDGTLLDHDTYDFSPALPAIARLKERGALLVLASSKTAREMSPLYKALDLSPAPMIVENGASFVRAEQVAGVSVGEMDSYHKIRMVLAQLQAPFQGFGDMTVAEVSAVTGLPTEAATLAKARQFTEPGLWQGAPDALPAFETALAEHGISARHGGRFLTLSFGGTKAGQMAQVLKDHGPATTIALGDAPNDAEMIATADYGVVIRNDHGPGLPAFETEDRILRTSLPGPTGWADAVMRLLDQIPKDEGARLG</sequence>
<evidence type="ECO:0000313" key="5">
    <source>
        <dbReference type="Proteomes" id="UP000052022"/>
    </source>
</evidence>
<dbReference type="InterPro" id="IPR023214">
    <property type="entry name" value="HAD_sf"/>
</dbReference>
<dbReference type="AlphaFoldDB" id="A0A0P1G7P5"/>
<evidence type="ECO:0000256" key="3">
    <source>
        <dbReference type="ARBA" id="ARBA00022842"/>
    </source>
</evidence>
<dbReference type="STRING" id="928856.SAMN04488049_107148"/>
<dbReference type="PANTHER" id="PTHR10000">
    <property type="entry name" value="PHOSPHOSERINE PHOSPHATASE"/>
    <property type="match status" value="1"/>
</dbReference>
<accession>A0A0P1G7P5</accession>
<evidence type="ECO:0000256" key="2">
    <source>
        <dbReference type="ARBA" id="ARBA00022801"/>
    </source>
</evidence>
<dbReference type="OrthoDB" id="193379at2"/>
<dbReference type="GO" id="GO:0050531">
    <property type="term" value="F:mannosyl-3-phosphoglycerate phosphatase activity"/>
    <property type="evidence" value="ECO:0007669"/>
    <property type="project" value="UniProtKB-EC"/>
</dbReference>
<dbReference type="RefSeq" id="WP_058289592.1">
    <property type="nucleotide sequence ID" value="NZ_CYSD01000021.1"/>
</dbReference>
<dbReference type="Pfam" id="PF08282">
    <property type="entry name" value="Hydrolase_3"/>
    <property type="match status" value="2"/>
</dbReference>
<keyword evidence="2 4" id="KW-0378">Hydrolase</keyword>
<dbReference type="NCBIfam" id="TIGR01486">
    <property type="entry name" value="HAD-SF-IIB-MPGP"/>
    <property type="match status" value="1"/>
</dbReference>
<dbReference type="GO" id="GO:0005829">
    <property type="term" value="C:cytosol"/>
    <property type="evidence" value="ECO:0007669"/>
    <property type="project" value="TreeGrafter"/>
</dbReference>
<keyword evidence="3" id="KW-0460">Magnesium</keyword>
<gene>
    <name evidence="4" type="primary">gpgP_1</name>
    <name evidence="4" type="ORF">TRM7557_01499</name>
</gene>
<dbReference type="GO" id="GO:0051479">
    <property type="term" value="P:mannosylglycerate biosynthetic process"/>
    <property type="evidence" value="ECO:0007669"/>
    <property type="project" value="InterPro"/>
</dbReference>
<dbReference type="SFLD" id="SFLDG01140">
    <property type="entry name" value="C2.B:_Phosphomannomutase_and_P"/>
    <property type="match status" value="1"/>
</dbReference>
<dbReference type="InterPro" id="IPR036412">
    <property type="entry name" value="HAD-like_sf"/>
</dbReference>
<protein>
    <submittedName>
        <fullName evidence="4">Glucosyl-3-phosphoglycerate/mannosyl-3-phosphoglycerate phosphatase</fullName>
        <ecNumber evidence="4">3.1.3.70</ecNumber>
    </submittedName>
</protein>
<evidence type="ECO:0000256" key="1">
    <source>
        <dbReference type="ARBA" id="ARBA00022723"/>
    </source>
</evidence>
<organism evidence="4 5">
    <name type="scientific">Tritonibacter multivorans</name>
    <dbReference type="NCBI Taxonomy" id="928856"/>
    <lineage>
        <taxon>Bacteria</taxon>
        <taxon>Pseudomonadati</taxon>
        <taxon>Pseudomonadota</taxon>
        <taxon>Alphaproteobacteria</taxon>
        <taxon>Rhodobacterales</taxon>
        <taxon>Paracoccaceae</taxon>
        <taxon>Tritonibacter</taxon>
    </lineage>
</organism>
<keyword evidence="1" id="KW-0479">Metal-binding</keyword>
<dbReference type="EMBL" id="CYSD01000021">
    <property type="protein sequence ID" value="CUH77699.1"/>
    <property type="molecule type" value="Genomic_DNA"/>
</dbReference>
<dbReference type="SUPFAM" id="SSF56784">
    <property type="entry name" value="HAD-like"/>
    <property type="match status" value="1"/>
</dbReference>
<dbReference type="NCBIfam" id="TIGR01484">
    <property type="entry name" value="HAD-SF-IIB"/>
    <property type="match status" value="1"/>
</dbReference>
<name>A0A0P1G7P5_9RHOB</name>
<dbReference type="SFLD" id="SFLDG01142">
    <property type="entry name" value="C2.B.2:_Mannosyl-3-phosphoglyc"/>
    <property type="match status" value="1"/>
</dbReference>
<dbReference type="GO" id="GO:0000287">
    <property type="term" value="F:magnesium ion binding"/>
    <property type="evidence" value="ECO:0007669"/>
    <property type="project" value="TreeGrafter"/>
</dbReference>
<evidence type="ECO:0000313" key="4">
    <source>
        <dbReference type="EMBL" id="CUH77699.1"/>
    </source>
</evidence>
<dbReference type="EC" id="3.1.3.70" evidence="4"/>